<feature type="transmembrane region" description="Helical" evidence="1">
    <location>
        <begin position="301"/>
        <end position="324"/>
    </location>
</feature>
<evidence type="ECO:0000313" key="3">
    <source>
        <dbReference type="EMBL" id="KAG6625565.1"/>
    </source>
</evidence>
<reference evidence="3" key="1">
    <citation type="submission" date="2020-12" db="EMBL/GenBank/DDBJ databases">
        <title>WGS assembly of Carya illinoinensis cv. Pawnee.</title>
        <authorList>
            <person name="Platts A."/>
            <person name="Shu S."/>
            <person name="Wright S."/>
            <person name="Barry K."/>
            <person name="Edger P."/>
            <person name="Pires J.C."/>
            <person name="Schmutz J."/>
        </authorList>
    </citation>
    <scope>NUCLEOTIDE SEQUENCE</scope>
    <source>
        <tissue evidence="3">Leaf</tissue>
    </source>
</reference>
<keyword evidence="1" id="KW-0472">Membrane</keyword>
<sequence length="658" mass="75954">MAPFILDDDLVIHEKLPWDSWPEIEVLFFVNLALQIVLTFYGSRRKYIPGLWIRFTVLSAYLLSGSVAKIVIGKLAAISVRDYNLGKVDAMDAETLCKLAATELESFKHAANWELKLLLAPLILAQAGNPDTITAYSIEDDKLGLGQFHNLVIQVGVTASIILSFESIINWFSFLYMLLFLAGIIKYEEFIWALNSSLKNSGLSIKEIHQEADDHVPSLFRQLTSWGIPGLELILKAYCRFDCLKPHLENWLYKPFYESLPWMSIDAYSPEDIFKITDVELGFMYDVLYTKSPIIYSRTGCILRILYFLSLASTLCGLVILYLTKSLKDGHSHFCILVVLIVAAMILEVYQIILLPFSDWAIIQMIKHHNSSPVVMHCLRVLGPKSRKWKRWSHSLGQFNLLSFSLHDKQFKYCSKIMKFFGKEMEFKKSMSRSRLDFSNELKELIVEELKKVDNVRNSKPITKRGHWALERYGCPSHDFRWSVMRDFDKSITIWHLATDICYRADVQCMSTANRHMEMSKTLSNYMMYLLALRPQMLCATTADIIFEHALTKLKTFLSTTSTGLSVTREDEGEFCWIWMNEEIPKESDSSKRMETDVERLTRSLMKLENKWELMSSVWVEMLCYAASNCPLECHAEQLRRGGGLITHIWLLLAHMKT</sequence>
<protein>
    <recommendedName>
        <fullName evidence="2">DUF4220 domain-containing protein</fullName>
    </recommendedName>
</protein>
<dbReference type="PANTHER" id="PTHR31325">
    <property type="entry name" value="OS01G0798800 PROTEIN-RELATED"/>
    <property type="match status" value="1"/>
</dbReference>
<name>A0A8T1N5H0_CARIL</name>
<evidence type="ECO:0000256" key="1">
    <source>
        <dbReference type="SAM" id="Phobius"/>
    </source>
</evidence>
<dbReference type="AlphaFoldDB" id="A0A8T1N5H0"/>
<proteinExistence type="predicted"/>
<organism evidence="3 4">
    <name type="scientific">Carya illinoinensis</name>
    <name type="common">Pecan</name>
    <dbReference type="NCBI Taxonomy" id="32201"/>
    <lineage>
        <taxon>Eukaryota</taxon>
        <taxon>Viridiplantae</taxon>
        <taxon>Streptophyta</taxon>
        <taxon>Embryophyta</taxon>
        <taxon>Tracheophyta</taxon>
        <taxon>Spermatophyta</taxon>
        <taxon>Magnoliopsida</taxon>
        <taxon>eudicotyledons</taxon>
        <taxon>Gunneridae</taxon>
        <taxon>Pentapetalae</taxon>
        <taxon>rosids</taxon>
        <taxon>fabids</taxon>
        <taxon>Fagales</taxon>
        <taxon>Juglandaceae</taxon>
        <taxon>Carya</taxon>
    </lineage>
</organism>
<dbReference type="InterPro" id="IPR007658">
    <property type="entry name" value="DUF594"/>
</dbReference>
<keyword evidence="1" id="KW-0812">Transmembrane</keyword>
<keyword evidence="4" id="KW-1185">Reference proteome</keyword>
<feature type="domain" description="DUF4220" evidence="2">
    <location>
        <begin position="59"/>
        <end position="404"/>
    </location>
</feature>
<gene>
    <name evidence="3" type="ORF">CIPAW_16G106200</name>
</gene>
<evidence type="ECO:0000259" key="2">
    <source>
        <dbReference type="Pfam" id="PF13968"/>
    </source>
</evidence>
<dbReference type="Pfam" id="PF04578">
    <property type="entry name" value="DUF594"/>
    <property type="match status" value="1"/>
</dbReference>
<dbReference type="Proteomes" id="UP000811609">
    <property type="component" value="Chromosome 16"/>
</dbReference>
<comment type="caution">
    <text evidence="3">The sequence shown here is derived from an EMBL/GenBank/DDBJ whole genome shotgun (WGS) entry which is preliminary data.</text>
</comment>
<dbReference type="InterPro" id="IPR025315">
    <property type="entry name" value="DUF4220"/>
</dbReference>
<feature type="transmembrane region" description="Helical" evidence="1">
    <location>
        <begin position="55"/>
        <end position="77"/>
    </location>
</feature>
<dbReference type="Pfam" id="PF13968">
    <property type="entry name" value="DUF4220"/>
    <property type="match status" value="1"/>
</dbReference>
<keyword evidence="1" id="KW-1133">Transmembrane helix</keyword>
<feature type="transmembrane region" description="Helical" evidence="1">
    <location>
        <begin position="168"/>
        <end position="187"/>
    </location>
</feature>
<feature type="transmembrane region" description="Helical" evidence="1">
    <location>
        <begin position="26"/>
        <end position="43"/>
    </location>
</feature>
<feature type="transmembrane region" description="Helical" evidence="1">
    <location>
        <begin position="336"/>
        <end position="357"/>
    </location>
</feature>
<accession>A0A8T1N5H0</accession>
<evidence type="ECO:0000313" key="4">
    <source>
        <dbReference type="Proteomes" id="UP000811609"/>
    </source>
</evidence>
<dbReference type="EMBL" id="CM031824">
    <property type="protein sequence ID" value="KAG6625565.1"/>
    <property type="molecule type" value="Genomic_DNA"/>
</dbReference>